<accession>A0A7R9IQP4</accession>
<keyword evidence="1" id="KW-1133">Transmembrane helix</keyword>
<sequence length="104" mass="11037">MYLPLSGNLVSSPGEHGRVSPLLARRIRYAMKDRYPPAAFMFIFSSPINAGSVSVFSAVQCSAAMTAQKTCASVMACSVLLLLVHACVVVGTLEGPNVCTRQDT</sequence>
<protein>
    <submittedName>
        <fullName evidence="2">Uncharacterized protein</fullName>
    </submittedName>
</protein>
<evidence type="ECO:0000313" key="2">
    <source>
        <dbReference type="EMBL" id="CAD7462763.1"/>
    </source>
</evidence>
<gene>
    <name evidence="2" type="ORF">TTEB3V08_LOCUS10653</name>
</gene>
<name>A0A7R9IQP4_9NEOP</name>
<feature type="transmembrane region" description="Helical" evidence="1">
    <location>
        <begin position="71"/>
        <end position="93"/>
    </location>
</feature>
<dbReference type="EMBL" id="OE006609">
    <property type="protein sequence ID" value="CAD7462763.1"/>
    <property type="molecule type" value="Genomic_DNA"/>
</dbReference>
<keyword evidence="1" id="KW-0812">Transmembrane</keyword>
<evidence type="ECO:0000256" key="1">
    <source>
        <dbReference type="SAM" id="Phobius"/>
    </source>
</evidence>
<organism evidence="2">
    <name type="scientific">Timema tahoe</name>
    <dbReference type="NCBI Taxonomy" id="61484"/>
    <lineage>
        <taxon>Eukaryota</taxon>
        <taxon>Metazoa</taxon>
        <taxon>Ecdysozoa</taxon>
        <taxon>Arthropoda</taxon>
        <taxon>Hexapoda</taxon>
        <taxon>Insecta</taxon>
        <taxon>Pterygota</taxon>
        <taxon>Neoptera</taxon>
        <taxon>Polyneoptera</taxon>
        <taxon>Phasmatodea</taxon>
        <taxon>Timematodea</taxon>
        <taxon>Timematoidea</taxon>
        <taxon>Timematidae</taxon>
        <taxon>Timema</taxon>
    </lineage>
</organism>
<proteinExistence type="predicted"/>
<keyword evidence="1" id="KW-0472">Membrane</keyword>
<reference evidence="2" key="1">
    <citation type="submission" date="2020-11" db="EMBL/GenBank/DDBJ databases">
        <authorList>
            <person name="Tran Van P."/>
        </authorList>
    </citation>
    <scope>NUCLEOTIDE SEQUENCE</scope>
</reference>
<feature type="transmembrane region" description="Helical" evidence="1">
    <location>
        <begin position="38"/>
        <end position="59"/>
    </location>
</feature>
<dbReference type="AlphaFoldDB" id="A0A7R9IQP4"/>